<dbReference type="WBParaSite" id="SPAL_0000112925.1">
    <property type="protein sequence ID" value="SPAL_0000112925.1"/>
    <property type="gene ID" value="SPAL_0000112925"/>
</dbReference>
<keyword evidence="1" id="KW-1185">Reference proteome</keyword>
<evidence type="ECO:0000313" key="2">
    <source>
        <dbReference type="WBParaSite" id="SPAL_0000112925.1"/>
    </source>
</evidence>
<proteinExistence type="predicted"/>
<accession>A0A0N5B4Y0</accession>
<dbReference type="AlphaFoldDB" id="A0A0N5B4Y0"/>
<sequence length="148" mass="17536">MIKRIKEELRLLIDEKENIFDKESKDNILKKHDEMEFTEKFDFNDISGVLLMETCYKDIGISESENIKEVLKNIESLSKLNHTFRSCGYNIFKVNEYIDDFVHSNAFYYSILNLFSISSNSLNHEKFLIIIPNKVDGDSFNMYNLFKH</sequence>
<evidence type="ECO:0000313" key="1">
    <source>
        <dbReference type="Proteomes" id="UP000046392"/>
    </source>
</evidence>
<protein>
    <submittedName>
        <fullName evidence="2">Uncharacterized protein</fullName>
    </submittedName>
</protein>
<dbReference type="Proteomes" id="UP000046392">
    <property type="component" value="Unplaced"/>
</dbReference>
<name>A0A0N5B4Y0_STREA</name>
<reference evidence="2" key="1">
    <citation type="submission" date="2017-02" db="UniProtKB">
        <authorList>
            <consortium name="WormBaseParasite"/>
        </authorList>
    </citation>
    <scope>IDENTIFICATION</scope>
</reference>
<organism evidence="1 2">
    <name type="scientific">Strongyloides papillosus</name>
    <name type="common">Intestinal threadworm</name>
    <dbReference type="NCBI Taxonomy" id="174720"/>
    <lineage>
        <taxon>Eukaryota</taxon>
        <taxon>Metazoa</taxon>
        <taxon>Ecdysozoa</taxon>
        <taxon>Nematoda</taxon>
        <taxon>Chromadorea</taxon>
        <taxon>Rhabditida</taxon>
        <taxon>Tylenchina</taxon>
        <taxon>Panagrolaimomorpha</taxon>
        <taxon>Strongyloidoidea</taxon>
        <taxon>Strongyloididae</taxon>
        <taxon>Strongyloides</taxon>
    </lineage>
</organism>